<feature type="repeat" description="ANK" evidence="2">
    <location>
        <begin position="42"/>
        <end position="74"/>
    </location>
</feature>
<dbReference type="InterPro" id="IPR000719">
    <property type="entry name" value="Prot_kinase_dom"/>
</dbReference>
<evidence type="ECO:0000313" key="4">
    <source>
        <dbReference type="EMBL" id="KDQ07813.1"/>
    </source>
</evidence>
<reference evidence="5" key="1">
    <citation type="journal article" date="2014" name="Proc. Natl. Acad. Sci. U.S.A.">
        <title>Extensive sampling of basidiomycete genomes demonstrates inadequacy of the white-rot/brown-rot paradigm for wood decay fungi.</title>
        <authorList>
            <person name="Riley R."/>
            <person name="Salamov A.A."/>
            <person name="Brown D.W."/>
            <person name="Nagy L.G."/>
            <person name="Floudas D."/>
            <person name="Held B.W."/>
            <person name="Levasseur A."/>
            <person name="Lombard V."/>
            <person name="Morin E."/>
            <person name="Otillar R."/>
            <person name="Lindquist E.A."/>
            <person name="Sun H."/>
            <person name="LaButti K.M."/>
            <person name="Schmutz J."/>
            <person name="Jabbour D."/>
            <person name="Luo H."/>
            <person name="Baker S.E."/>
            <person name="Pisabarro A.G."/>
            <person name="Walton J.D."/>
            <person name="Blanchette R.A."/>
            <person name="Henrissat B."/>
            <person name="Martin F."/>
            <person name="Cullen D."/>
            <person name="Hibbett D.S."/>
            <person name="Grigoriev I.V."/>
        </authorList>
    </citation>
    <scope>NUCLEOTIDE SEQUENCE [LARGE SCALE GENOMIC DNA]</scope>
    <source>
        <strain evidence="5">FD-172 SS1</strain>
    </source>
</reference>
<keyword evidence="5" id="KW-1185">Reference proteome</keyword>
<comment type="similarity">
    <text evidence="1">Belongs to the protein kinase superfamily. TKL Ser/Thr protein kinase family.</text>
</comment>
<evidence type="ECO:0000256" key="2">
    <source>
        <dbReference type="PROSITE-ProRule" id="PRU00023"/>
    </source>
</evidence>
<dbReference type="InterPro" id="IPR051681">
    <property type="entry name" value="Ser/Thr_Kinases-Pseudokinases"/>
</dbReference>
<feature type="repeat" description="ANK" evidence="2">
    <location>
        <begin position="126"/>
        <end position="160"/>
    </location>
</feature>
<dbReference type="PANTHER" id="PTHR44329">
    <property type="entry name" value="SERINE/THREONINE-PROTEIN KINASE TNNI3K-RELATED"/>
    <property type="match status" value="1"/>
</dbReference>
<dbReference type="PANTHER" id="PTHR44329:SF214">
    <property type="entry name" value="PROTEIN KINASE DOMAIN-CONTAINING PROTEIN"/>
    <property type="match status" value="1"/>
</dbReference>
<dbReference type="Proteomes" id="UP000027195">
    <property type="component" value="Unassembled WGS sequence"/>
</dbReference>
<dbReference type="PROSITE" id="PS50297">
    <property type="entry name" value="ANK_REP_REGION"/>
    <property type="match status" value="1"/>
</dbReference>
<dbReference type="PROSITE" id="PS50088">
    <property type="entry name" value="ANK_REPEAT"/>
    <property type="match status" value="2"/>
</dbReference>
<evidence type="ECO:0000259" key="3">
    <source>
        <dbReference type="PROSITE" id="PS50011"/>
    </source>
</evidence>
<dbReference type="SUPFAM" id="SSF48403">
    <property type="entry name" value="Ankyrin repeat"/>
    <property type="match status" value="1"/>
</dbReference>
<dbReference type="SMART" id="SM00248">
    <property type="entry name" value="ANK"/>
    <property type="match status" value="2"/>
</dbReference>
<dbReference type="Gene3D" id="1.25.40.20">
    <property type="entry name" value="Ankyrin repeat-containing domain"/>
    <property type="match status" value="1"/>
</dbReference>
<keyword evidence="2" id="KW-0040">ANK repeat</keyword>
<dbReference type="GO" id="GO:0005524">
    <property type="term" value="F:ATP binding"/>
    <property type="evidence" value="ECO:0007669"/>
    <property type="project" value="InterPro"/>
</dbReference>
<sequence>MNVFHYAAKARGHLEDSMEHDIKERFQPLLRRNADLNATDDKGGTPLHIAVQVASKDAVAILIREGADTRARDREGNTPLHGLQDGENFLRLLGYKEDARLDIIRAILTTLINAETSAEIDARNYSGQTPLYCAIEPSQKAIATTRELLRLGADIHVHANNGESLHGIMQKSSNSELFCALRDNGIEIHAAEPAIEVAPVINDIIADYENSDSRPWPEYSKAELIRLMSSFRKSIQGGAPRTLSADWEHPGPNSFELGTLSDIYEETKVVPPNMQICDAEITLQSSEGVASGGFASLYKGVLWGKLPIAMKRLVRTEDKQAPGTQERMEKLVRREVRIWCRLQHPHVLPLIGTHKVESTIYMVSPWMENGSAEDYIRCNPSADRVKLLLQAAQGLEYLHTLRPAIVHGDIYASNILISASGDACIADFGLSFFMQEDQDYHPASVKYGGNERWQAPELWGQAPKNKKTRESDTFAFGRTMYQVLTGEVPFASWTRQRVVVEGRAGNLLPPRPASDSEAVQHGLNDDIWKLLAKCQRKAPGKRPSMATVVSELEAIYTWVLFKWRRNLSNVWFYCDRQPSKPR</sequence>
<feature type="domain" description="Protein kinase" evidence="3">
    <location>
        <begin position="283"/>
        <end position="559"/>
    </location>
</feature>
<dbReference type="STRING" id="930990.A0A067LWU7"/>
<dbReference type="EMBL" id="KL198100">
    <property type="protein sequence ID" value="KDQ07813.1"/>
    <property type="molecule type" value="Genomic_DNA"/>
</dbReference>
<dbReference type="OrthoDB" id="1668230at2759"/>
<dbReference type="InterPro" id="IPR002110">
    <property type="entry name" value="Ankyrin_rpt"/>
</dbReference>
<dbReference type="GO" id="GO:0004674">
    <property type="term" value="F:protein serine/threonine kinase activity"/>
    <property type="evidence" value="ECO:0007669"/>
    <property type="project" value="TreeGrafter"/>
</dbReference>
<proteinExistence type="inferred from homology"/>
<protein>
    <recommendedName>
        <fullName evidence="3">Protein kinase domain-containing protein</fullName>
    </recommendedName>
</protein>
<dbReference type="SUPFAM" id="SSF56112">
    <property type="entry name" value="Protein kinase-like (PK-like)"/>
    <property type="match status" value="1"/>
</dbReference>
<dbReference type="InterPro" id="IPR011009">
    <property type="entry name" value="Kinase-like_dom_sf"/>
</dbReference>
<accession>A0A067LWU7</accession>
<evidence type="ECO:0000313" key="5">
    <source>
        <dbReference type="Proteomes" id="UP000027195"/>
    </source>
</evidence>
<dbReference type="InParanoid" id="A0A067LWU7"/>
<dbReference type="AlphaFoldDB" id="A0A067LWU7"/>
<gene>
    <name evidence="4" type="ORF">BOTBODRAFT_592224</name>
</gene>
<dbReference type="Gene3D" id="1.10.510.10">
    <property type="entry name" value="Transferase(Phosphotransferase) domain 1"/>
    <property type="match status" value="1"/>
</dbReference>
<organism evidence="4 5">
    <name type="scientific">Botryobasidium botryosum (strain FD-172 SS1)</name>
    <dbReference type="NCBI Taxonomy" id="930990"/>
    <lineage>
        <taxon>Eukaryota</taxon>
        <taxon>Fungi</taxon>
        <taxon>Dikarya</taxon>
        <taxon>Basidiomycota</taxon>
        <taxon>Agaricomycotina</taxon>
        <taxon>Agaricomycetes</taxon>
        <taxon>Cantharellales</taxon>
        <taxon>Botryobasidiaceae</taxon>
        <taxon>Botryobasidium</taxon>
    </lineage>
</organism>
<dbReference type="PROSITE" id="PS50011">
    <property type="entry name" value="PROTEIN_KINASE_DOM"/>
    <property type="match status" value="1"/>
</dbReference>
<dbReference type="PIRSF" id="PIRSF000654">
    <property type="entry name" value="Integrin-linked_kinase"/>
    <property type="match status" value="1"/>
</dbReference>
<dbReference type="InterPro" id="IPR001245">
    <property type="entry name" value="Ser-Thr/Tyr_kinase_cat_dom"/>
</dbReference>
<dbReference type="Pfam" id="PF12796">
    <property type="entry name" value="Ank_2"/>
    <property type="match status" value="1"/>
</dbReference>
<dbReference type="InterPro" id="IPR036770">
    <property type="entry name" value="Ankyrin_rpt-contain_sf"/>
</dbReference>
<dbReference type="Pfam" id="PF07714">
    <property type="entry name" value="PK_Tyr_Ser-Thr"/>
    <property type="match status" value="1"/>
</dbReference>
<name>A0A067LWU7_BOTB1</name>
<dbReference type="HOGENOM" id="CLU_000288_7_25_1"/>
<evidence type="ECO:0000256" key="1">
    <source>
        <dbReference type="ARBA" id="ARBA00005843"/>
    </source>
</evidence>